<dbReference type="PANTHER" id="PTHR40658">
    <property type="match status" value="1"/>
</dbReference>
<accession>A0A1G7DNB5</accession>
<evidence type="ECO:0008006" key="3">
    <source>
        <dbReference type="Google" id="ProtNLM"/>
    </source>
</evidence>
<dbReference type="STRING" id="282683.SAMN04488105_104331"/>
<organism evidence="1 2">
    <name type="scientific">Salipiger thiooxidans</name>
    <dbReference type="NCBI Taxonomy" id="282683"/>
    <lineage>
        <taxon>Bacteria</taxon>
        <taxon>Pseudomonadati</taxon>
        <taxon>Pseudomonadota</taxon>
        <taxon>Alphaproteobacteria</taxon>
        <taxon>Rhodobacterales</taxon>
        <taxon>Roseobacteraceae</taxon>
        <taxon>Salipiger</taxon>
    </lineage>
</organism>
<dbReference type="PANTHER" id="PTHR40658:SF4">
    <property type="entry name" value="HYPOTHETICAL CYTOSOLIC PROTEIN"/>
    <property type="match status" value="1"/>
</dbReference>
<dbReference type="Gene3D" id="1.20.120.450">
    <property type="entry name" value="dinb family like domain"/>
    <property type="match status" value="1"/>
</dbReference>
<name>A0A1G7DNB5_9RHOB</name>
<sequence>MPAATNKIDLLAVFDKDLAKLRKTLDGVDEAKASLSALDDDTTIKGVIAHRTHWMGMFHGWYEDGVEGREVHVPAKGYKWNQLKEYNAPLYEKGNETQWADLLSDFEAACDNLRRFIASQDNESLYTSGAHAWTGKWTLGRFAEASGPSHFRSANTYIRKALRNAK</sequence>
<proteinExistence type="predicted"/>
<dbReference type="InterPro" id="IPR034660">
    <property type="entry name" value="DinB/YfiT-like"/>
</dbReference>
<dbReference type="Pfam" id="PF08020">
    <property type="entry name" value="DUF1706"/>
    <property type="match status" value="1"/>
</dbReference>
<dbReference type="EMBL" id="FNAV01000004">
    <property type="protein sequence ID" value="SDE52997.1"/>
    <property type="molecule type" value="Genomic_DNA"/>
</dbReference>
<dbReference type="RefSeq" id="WP_089957642.1">
    <property type="nucleotide sequence ID" value="NZ_FNAV01000004.1"/>
</dbReference>
<evidence type="ECO:0000313" key="1">
    <source>
        <dbReference type="EMBL" id="SDE52997.1"/>
    </source>
</evidence>
<evidence type="ECO:0000313" key="2">
    <source>
        <dbReference type="Proteomes" id="UP000198994"/>
    </source>
</evidence>
<dbReference type="Proteomes" id="UP000198994">
    <property type="component" value="Unassembled WGS sequence"/>
</dbReference>
<protein>
    <recommendedName>
        <fullName evidence="3">DinB superfamily protein</fullName>
    </recommendedName>
</protein>
<keyword evidence="2" id="KW-1185">Reference proteome</keyword>
<gene>
    <name evidence="1" type="ORF">SAMN04488105_104331</name>
</gene>
<dbReference type="OrthoDB" id="5347938at2"/>
<reference evidence="2" key="1">
    <citation type="submission" date="2016-10" db="EMBL/GenBank/DDBJ databases">
        <authorList>
            <person name="Varghese N."/>
            <person name="Submissions S."/>
        </authorList>
    </citation>
    <scope>NUCLEOTIDE SEQUENCE [LARGE SCALE GENOMIC DNA]</scope>
    <source>
        <strain evidence="2">DSM 10146</strain>
    </source>
</reference>
<dbReference type="SUPFAM" id="SSF109854">
    <property type="entry name" value="DinB/YfiT-like putative metalloenzymes"/>
    <property type="match status" value="1"/>
</dbReference>
<dbReference type="InterPro" id="IPR012550">
    <property type="entry name" value="DUF1706"/>
</dbReference>
<dbReference type="AlphaFoldDB" id="A0A1G7DNB5"/>